<accession>A0A8G2BKC3</accession>
<name>A0A8G2BKC3_9PROT</name>
<gene>
    <name evidence="2" type="ORF">SAMN05660686_02608</name>
</gene>
<reference evidence="2 3" key="1">
    <citation type="submission" date="2016-10" db="EMBL/GenBank/DDBJ databases">
        <authorList>
            <person name="Varghese N."/>
            <person name="Submissions S."/>
        </authorList>
    </citation>
    <scope>NUCLEOTIDE SEQUENCE [LARGE SCALE GENOMIC DNA]</scope>
    <source>
        <strain evidence="2 3">DSM 18839</strain>
    </source>
</reference>
<keyword evidence="1" id="KW-1133">Transmembrane helix</keyword>
<dbReference type="Proteomes" id="UP000198615">
    <property type="component" value="Unassembled WGS sequence"/>
</dbReference>
<dbReference type="EMBL" id="FNBW01000007">
    <property type="protein sequence ID" value="SDF86553.1"/>
    <property type="molecule type" value="Genomic_DNA"/>
</dbReference>
<keyword evidence="3" id="KW-1185">Reference proteome</keyword>
<keyword evidence="1" id="KW-0812">Transmembrane</keyword>
<evidence type="ECO:0000313" key="2">
    <source>
        <dbReference type="EMBL" id="SDF86553.1"/>
    </source>
</evidence>
<feature type="transmembrane region" description="Helical" evidence="1">
    <location>
        <begin position="21"/>
        <end position="38"/>
    </location>
</feature>
<comment type="caution">
    <text evidence="2">The sequence shown here is derived from an EMBL/GenBank/DDBJ whole genome shotgun (WGS) entry which is preliminary data.</text>
</comment>
<evidence type="ECO:0000256" key="1">
    <source>
        <dbReference type="SAM" id="Phobius"/>
    </source>
</evidence>
<evidence type="ECO:0000313" key="3">
    <source>
        <dbReference type="Proteomes" id="UP000198615"/>
    </source>
</evidence>
<organism evidence="2 3">
    <name type="scientific">Thalassobaculum litoreum DSM 18839</name>
    <dbReference type="NCBI Taxonomy" id="1123362"/>
    <lineage>
        <taxon>Bacteria</taxon>
        <taxon>Pseudomonadati</taxon>
        <taxon>Pseudomonadota</taxon>
        <taxon>Alphaproteobacteria</taxon>
        <taxon>Rhodospirillales</taxon>
        <taxon>Thalassobaculaceae</taxon>
        <taxon>Thalassobaculum</taxon>
    </lineage>
</organism>
<sequence>MTKDEMIRTYNRNAASWPALVFVYGILLGTMVLSASAIS</sequence>
<protein>
    <submittedName>
        <fullName evidence="2">Uncharacterized protein</fullName>
    </submittedName>
</protein>
<proteinExistence type="predicted"/>
<keyword evidence="1" id="KW-0472">Membrane</keyword>
<dbReference type="AlphaFoldDB" id="A0A8G2BKC3"/>